<evidence type="ECO:0000313" key="4">
    <source>
        <dbReference type="Proteomes" id="UP000646365"/>
    </source>
</evidence>
<dbReference type="InterPro" id="IPR016772">
    <property type="entry name" value="UCP020408"/>
</dbReference>
<keyword evidence="2" id="KW-0175">Coiled coil</keyword>
<evidence type="ECO:0000313" key="3">
    <source>
        <dbReference type="EMBL" id="GGF48269.1"/>
    </source>
</evidence>
<feature type="coiled-coil region" evidence="2">
    <location>
        <begin position="244"/>
        <end position="292"/>
    </location>
</feature>
<comment type="caution">
    <text evidence="3">The sequence shown here is derived from an EMBL/GenBank/DDBJ whole genome shotgun (WGS) entry which is preliminary data.</text>
</comment>
<proteinExistence type="inferred from homology"/>
<organism evidence="3 4">
    <name type="scientific">Aliidongia dinghuensis</name>
    <dbReference type="NCBI Taxonomy" id="1867774"/>
    <lineage>
        <taxon>Bacteria</taxon>
        <taxon>Pseudomonadati</taxon>
        <taxon>Pseudomonadota</taxon>
        <taxon>Alphaproteobacteria</taxon>
        <taxon>Rhodospirillales</taxon>
        <taxon>Dongiaceae</taxon>
        <taxon>Aliidongia</taxon>
    </lineage>
</organism>
<dbReference type="Proteomes" id="UP000646365">
    <property type="component" value="Unassembled WGS sequence"/>
</dbReference>
<evidence type="ECO:0000256" key="1">
    <source>
        <dbReference type="ARBA" id="ARBA00007189"/>
    </source>
</evidence>
<dbReference type="AlphaFoldDB" id="A0A8J2Z1A5"/>
<reference evidence="3" key="2">
    <citation type="submission" date="2020-09" db="EMBL/GenBank/DDBJ databases">
        <authorList>
            <person name="Sun Q."/>
            <person name="Zhou Y."/>
        </authorList>
    </citation>
    <scope>NUCLEOTIDE SEQUENCE</scope>
    <source>
        <strain evidence="3">CGMCC 1.15725</strain>
    </source>
</reference>
<reference evidence="3" key="1">
    <citation type="journal article" date="2014" name="Int. J. Syst. Evol. Microbiol.">
        <title>Complete genome sequence of Corynebacterium casei LMG S-19264T (=DSM 44701T), isolated from a smear-ripened cheese.</title>
        <authorList>
            <consortium name="US DOE Joint Genome Institute (JGI-PGF)"/>
            <person name="Walter F."/>
            <person name="Albersmeier A."/>
            <person name="Kalinowski J."/>
            <person name="Ruckert C."/>
        </authorList>
    </citation>
    <scope>NUCLEOTIDE SEQUENCE</scope>
    <source>
        <strain evidence="3">CGMCC 1.15725</strain>
    </source>
</reference>
<name>A0A8J2Z1A5_9PROT</name>
<evidence type="ECO:0000256" key="2">
    <source>
        <dbReference type="SAM" id="Coils"/>
    </source>
</evidence>
<dbReference type="RefSeq" id="WP_189052211.1">
    <property type="nucleotide sequence ID" value="NZ_BMJQ01000027.1"/>
</dbReference>
<evidence type="ECO:0008006" key="5">
    <source>
        <dbReference type="Google" id="ProtNLM"/>
    </source>
</evidence>
<comment type="similarity">
    <text evidence="1">Belongs to the UPF0751 family.</text>
</comment>
<accession>A0A8J2Z1A5</accession>
<feature type="coiled-coil region" evidence="2">
    <location>
        <begin position="164"/>
        <end position="198"/>
    </location>
</feature>
<gene>
    <name evidence="3" type="ORF">GCM10011611_63350</name>
</gene>
<keyword evidence="4" id="KW-1185">Reference proteome</keyword>
<protein>
    <recommendedName>
        <fullName evidence="5">DUF2325 domain-containing protein</fullName>
    </recommendedName>
</protein>
<dbReference type="EMBL" id="BMJQ01000027">
    <property type="protein sequence ID" value="GGF48269.1"/>
    <property type="molecule type" value="Genomic_DNA"/>
</dbReference>
<sequence length="418" mass="44484">MGQLKDAPAFSAVSDDELAAMLNAPAKRRSRIWDLAPNLHCSIVGTCLSTRELRQIVGKLGGRDLDALSDHEIHGEGVRLAGRHDDGGKLLQKALDKRHHAALNRFAAARSADAVAAFWDEAKRAGEIPGAYWALLSHPAATDALVKQAFADVHMLSHLVGAANRADIRRLTALEKEKAELERKLEKSQAHIQTADATIRQLDAALAAAVARNADKLATGKSAETADDEVAALRRLVGELDARLRTEAARALRAERRAEKAQRDLAASETARQQAGARADTLAEELAAIEAELAPPEASSADLPAGDGRPSLPPGIESLLYVGGRPAEIRRLRAFADRADIELLHHDGGIEDRSGLLPGLVSRADVACFPVDCISHDAAAAVKRLCRQAGKPFLPLRSVGIGSLLAGLGRLDALAVRS</sequence>
<dbReference type="Pfam" id="PF10087">
    <property type="entry name" value="DUF2325"/>
    <property type="match status" value="1"/>
</dbReference>